<keyword evidence="2" id="KW-1185">Reference proteome</keyword>
<sequence length="114" mass="11884">MTHLGTVNVPFIRECVRLDASVSPRLVSPPLSPLLRQPWPTLSVSRVLALSSLLSCSRLGHPLGFDIRLGSHTNTGVCLAVALDPAIGATTGTGDVPAWGFGSSVSRPADQPTS</sequence>
<evidence type="ECO:0000313" key="2">
    <source>
        <dbReference type="Proteomes" id="UP000784294"/>
    </source>
</evidence>
<accession>A0A3S5ATB7</accession>
<gene>
    <name evidence="1" type="ORF">PXEA_LOCUS30734</name>
</gene>
<dbReference type="Proteomes" id="UP000784294">
    <property type="component" value="Unassembled WGS sequence"/>
</dbReference>
<comment type="caution">
    <text evidence="1">The sequence shown here is derived from an EMBL/GenBank/DDBJ whole genome shotgun (WGS) entry which is preliminary data.</text>
</comment>
<proteinExistence type="predicted"/>
<dbReference type="AlphaFoldDB" id="A0A3S5ATB7"/>
<name>A0A3S5ATB7_9PLAT</name>
<dbReference type="EMBL" id="CAAALY010254551">
    <property type="protein sequence ID" value="VEL37294.1"/>
    <property type="molecule type" value="Genomic_DNA"/>
</dbReference>
<reference evidence="1" key="1">
    <citation type="submission" date="2018-11" db="EMBL/GenBank/DDBJ databases">
        <authorList>
            <consortium name="Pathogen Informatics"/>
        </authorList>
    </citation>
    <scope>NUCLEOTIDE SEQUENCE</scope>
</reference>
<organism evidence="1 2">
    <name type="scientific">Protopolystoma xenopodis</name>
    <dbReference type="NCBI Taxonomy" id="117903"/>
    <lineage>
        <taxon>Eukaryota</taxon>
        <taxon>Metazoa</taxon>
        <taxon>Spiralia</taxon>
        <taxon>Lophotrochozoa</taxon>
        <taxon>Platyhelminthes</taxon>
        <taxon>Monogenea</taxon>
        <taxon>Polyopisthocotylea</taxon>
        <taxon>Polystomatidea</taxon>
        <taxon>Polystomatidae</taxon>
        <taxon>Protopolystoma</taxon>
    </lineage>
</organism>
<protein>
    <submittedName>
        <fullName evidence="1">Uncharacterized protein</fullName>
    </submittedName>
</protein>
<evidence type="ECO:0000313" key="1">
    <source>
        <dbReference type="EMBL" id="VEL37294.1"/>
    </source>
</evidence>